<dbReference type="InterPro" id="IPR050879">
    <property type="entry name" value="Acyltransferase_3"/>
</dbReference>
<evidence type="ECO:0008006" key="3">
    <source>
        <dbReference type="Google" id="ProtNLM"/>
    </source>
</evidence>
<dbReference type="GO" id="GO:0000271">
    <property type="term" value="P:polysaccharide biosynthetic process"/>
    <property type="evidence" value="ECO:0007669"/>
    <property type="project" value="TreeGrafter"/>
</dbReference>
<sequence length="160" mass="18370">MYVEARICCEDIPTKARGKASSLHSDWTQYGRSLLRHPIFFLPLLVPMLWLRFPSFDLRLYITVATTLLLHAGHKNEVFPLITNRFAVNLGKIFYPLYLAHWPIYSFARYHSDAVNNAVEYGIAVAISLALFSHYQLRKLYAQLSSATVKVLYLIMVSST</sequence>
<reference evidence="1 2" key="1">
    <citation type="submission" date="2019-10" db="EMBL/GenBank/DDBJ databases">
        <title>Assembly and Annotation for the nematode Trichostrongylus colubriformis.</title>
        <authorList>
            <person name="Martin J."/>
        </authorList>
    </citation>
    <scope>NUCLEOTIDE SEQUENCE [LARGE SCALE GENOMIC DNA]</scope>
    <source>
        <strain evidence="1">G859</strain>
        <tissue evidence="1">Whole worm</tissue>
    </source>
</reference>
<dbReference type="PANTHER" id="PTHR23028:SF53">
    <property type="entry name" value="ACYL_TRANSF_3 DOMAIN-CONTAINING PROTEIN"/>
    <property type="match status" value="1"/>
</dbReference>
<dbReference type="PANTHER" id="PTHR23028">
    <property type="entry name" value="ACETYLTRANSFERASE"/>
    <property type="match status" value="1"/>
</dbReference>
<evidence type="ECO:0000313" key="1">
    <source>
        <dbReference type="EMBL" id="KAK5975905.1"/>
    </source>
</evidence>
<protein>
    <recommendedName>
        <fullName evidence="3">Acyltransferase 3 domain-containing protein</fullName>
    </recommendedName>
</protein>
<dbReference type="AlphaFoldDB" id="A0AAN8FF59"/>
<name>A0AAN8FF59_TRICO</name>
<feature type="non-terminal residue" evidence="1">
    <location>
        <position position="160"/>
    </location>
</feature>
<dbReference type="Proteomes" id="UP001331761">
    <property type="component" value="Unassembled WGS sequence"/>
</dbReference>
<proteinExistence type="predicted"/>
<accession>A0AAN8FF59</accession>
<dbReference type="GO" id="GO:0016020">
    <property type="term" value="C:membrane"/>
    <property type="evidence" value="ECO:0007669"/>
    <property type="project" value="TreeGrafter"/>
</dbReference>
<gene>
    <name evidence="1" type="ORF">GCK32_018749</name>
</gene>
<comment type="caution">
    <text evidence="1">The sequence shown here is derived from an EMBL/GenBank/DDBJ whole genome shotgun (WGS) entry which is preliminary data.</text>
</comment>
<dbReference type="EMBL" id="WIXE01012456">
    <property type="protein sequence ID" value="KAK5975905.1"/>
    <property type="molecule type" value="Genomic_DNA"/>
</dbReference>
<keyword evidence="2" id="KW-1185">Reference proteome</keyword>
<organism evidence="1 2">
    <name type="scientific">Trichostrongylus colubriformis</name>
    <name type="common">Black scour worm</name>
    <dbReference type="NCBI Taxonomy" id="6319"/>
    <lineage>
        <taxon>Eukaryota</taxon>
        <taxon>Metazoa</taxon>
        <taxon>Ecdysozoa</taxon>
        <taxon>Nematoda</taxon>
        <taxon>Chromadorea</taxon>
        <taxon>Rhabditida</taxon>
        <taxon>Rhabditina</taxon>
        <taxon>Rhabditomorpha</taxon>
        <taxon>Strongyloidea</taxon>
        <taxon>Trichostrongylidae</taxon>
        <taxon>Trichostrongylus</taxon>
    </lineage>
</organism>
<evidence type="ECO:0000313" key="2">
    <source>
        <dbReference type="Proteomes" id="UP001331761"/>
    </source>
</evidence>